<dbReference type="Gene3D" id="3.40.50.150">
    <property type="entry name" value="Vaccinia Virus protein VP39"/>
    <property type="match status" value="1"/>
</dbReference>
<evidence type="ECO:0000259" key="4">
    <source>
        <dbReference type="Pfam" id="PF08241"/>
    </source>
</evidence>
<protein>
    <recommendedName>
        <fullName evidence="4">Methyltransferase type 11 domain-containing protein</fullName>
    </recommendedName>
</protein>
<comment type="caution">
    <text evidence="5">The sequence shown here is derived from an EMBL/GenBank/DDBJ whole genome shotgun (WGS) entry which is preliminary data.</text>
</comment>
<evidence type="ECO:0000313" key="6">
    <source>
        <dbReference type="Proteomes" id="UP000593567"/>
    </source>
</evidence>
<dbReference type="GO" id="GO:0032259">
    <property type="term" value="P:methylation"/>
    <property type="evidence" value="ECO:0007669"/>
    <property type="project" value="UniProtKB-KW"/>
</dbReference>
<organism evidence="5 6">
    <name type="scientific">Bugula neritina</name>
    <name type="common">Brown bryozoan</name>
    <name type="synonym">Sertularia neritina</name>
    <dbReference type="NCBI Taxonomy" id="10212"/>
    <lineage>
        <taxon>Eukaryota</taxon>
        <taxon>Metazoa</taxon>
        <taxon>Spiralia</taxon>
        <taxon>Lophotrochozoa</taxon>
        <taxon>Bryozoa</taxon>
        <taxon>Gymnolaemata</taxon>
        <taxon>Cheilostomatida</taxon>
        <taxon>Flustrina</taxon>
        <taxon>Buguloidea</taxon>
        <taxon>Bugulidae</taxon>
        <taxon>Bugula</taxon>
    </lineage>
</organism>
<dbReference type="PANTHER" id="PTHR44942:SF4">
    <property type="entry name" value="METHYLTRANSFERASE TYPE 11 DOMAIN-CONTAINING PROTEIN"/>
    <property type="match status" value="1"/>
</dbReference>
<evidence type="ECO:0000256" key="3">
    <source>
        <dbReference type="ARBA" id="ARBA00022679"/>
    </source>
</evidence>
<dbReference type="InterPro" id="IPR051052">
    <property type="entry name" value="Diverse_substrate_MTase"/>
</dbReference>
<dbReference type="OrthoDB" id="506498at2759"/>
<proteinExistence type="inferred from homology"/>
<accession>A0A7J7K542</accession>
<sequence>MALFGFVNRLLMHAKEATISSKVFNRRLTESTCKLNTPNRYEAKNKSFLMEETQEHLSKRFDGVEISKAYVDCRPRYPSTIFQTVLNFVNTSSTKEDSASKKDSLAVDIGCGPGLMSTAYLAPYFDRVLGVDVSESQIEQASLNNKHTNIEYRVSKAESLPVENNSVTLIQAAAALHWLDHERFYKECDRVLVPGGVIAAFCYTVEGHSVIDHSKATEMTEVLTEIRKKVTSAENIYYIPRQKLVKERYTDPCIQIPYTDRERVDTEYMTIATTVSGLFRFYKSLSHVKPFIESCNETLSGGMPAFKGIVVFSLFSL</sequence>
<dbReference type="Pfam" id="PF08241">
    <property type="entry name" value="Methyltransf_11"/>
    <property type="match status" value="1"/>
</dbReference>
<dbReference type="EMBL" id="VXIV02001376">
    <property type="protein sequence ID" value="KAF6033347.1"/>
    <property type="molecule type" value="Genomic_DNA"/>
</dbReference>
<keyword evidence="6" id="KW-1185">Reference proteome</keyword>
<dbReference type="Proteomes" id="UP000593567">
    <property type="component" value="Unassembled WGS sequence"/>
</dbReference>
<gene>
    <name evidence="5" type="ORF">EB796_008349</name>
</gene>
<feature type="domain" description="Methyltransferase type 11" evidence="4">
    <location>
        <begin position="107"/>
        <end position="199"/>
    </location>
</feature>
<dbReference type="GO" id="GO:0008757">
    <property type="term" value="F:S-adenosylmethionine-dependent methyltransferase activity"/>
    <property type="evidence" value="ECO:0007669"/>
    <property type="project" value="InterPro"/>
</dbReference>
<name>A0A7J7K542_BUGNE</name>
<keyword evidence="2" id="KW-0489">Methyltransferase</keyword>
<evidence type="ECO:0000313" key="5">
    <source>
        <dbReference type="EMBL" id="KAF6033347.1"/>
    </source>
</evidence>
<dbReference type="InterPro" id="IPR029063">
    <property type="entry name" value="SAM-dependent_MTases_sf"/>
</dbReference>
<dbReference type="PANTHER" id="PTHR44942">
    <property type="entry name" value="METHYLTRANSF_11 DOMAIN-CONTAINING PROTEIN"/>
    <property type="match status" value="1"/>
</dbReference>
<evidence type="ECO:0000256" key="1">
    <source>
        <dbReference type="ARBA" id="ARBA00008361"/>
    </source>
</evidence>
<keyword evidence="3" id="KW-0808">Transferase</keyword>
<dbReference type="InterPro" id="IPR013216">
    <property type="entry name" value="Methyltransf_11"/>
</dbReference>
<dbReference type="AlphaFoldDB" id="A0A7J7K542"/>
<evidence type="ECO:0000256" key="2">
    <source>
        <dbReference type="ARBA" id="ARBA00022603"/>
    </source>
</evidence>
<dbReference type="SUPFAM" id="SSF53335">
    <property type="entry name" value="S-adenosyl-L-methionine-dependent methyltransferases"/>
    <property type="match status" value="1"/>
</dbReference>
<reference evidence="5" key="1">
    <citation type="submission" date="2020-06" db="EMBL/GenBank/DDBJ databases">
        <title>Draft genome of Bugula neritina, a colonial animal packing powerful symbionts and potential medicines.</title>
        <authorList>
            <person name="Rayko M."/>
        </authorList>
    </citation>
    <scope>NUCLEOTIDE SEQUENCE [LARGE SCALE GENOMIC DNA]</scope>
    <source>
        <strain evidence="5">Kwan_BN1</strain>
    </source>
</reference>
<dbReference type="CDD" id="cd02440">
    <property type="entry name" value="AdoMet_MTases"/>
    <property type="match status" value="1"/>
</dbReference>
<comment type="similarity">
    <text evidence="1">Belongs to the methyltransferase superfamily.</text>
</comment>